<accession>A0A4C1U9Y1</accession>
<dbReference type="EMBL" id="BGZK01000148">
    <property type="protein sequence ID" value="GBP23192.1"/>
    <property type="molecule type" value="Genomic_DNA"/>
</dbReference>
<comment type="caution">
    <text evidence="2">The sequence shown here is derived from an EMBL/GenBank/DDBJ whole genome shotgun (WGS) entry which is preliminary data.</text>
</comment>
<evidence type="ECO:0000313" key="3">
    <source>
        <dbReference type="Proteomes" id="UP000299102"/>
    </source>
</evidence>
<feature type="compositionally biased region" description="Low complexity" evidence="1">
    <location>
        <begin position="9"/>
        <end position="18"/>
    </location>
</feature>
<reference evidence="2 3" key="1">
    <citation type="journal article" date="2019" name="Commun. Biol.">
        <title>The bagworm genome reveals a unique fibroin gene that provides high tensile strength.</title>
        <authorList>
            <person name="Kono N."/>
            <person name="Nakamura H."/>
            <person name="Ohtoshi R."/>
            <person name="Tomita M."/>
            <person name="Numata K."/>
            <person name="Arakawa K."/>
        </authorList>
    </citation>
    <scope>NUCLEOTIDE SEQUENCE [LARGE SCALE GENOMIC DNA]</scope>
</reference>
<evidence type="ECO:0000256" key="1">
    <source>
        <dbReference type="SAM" id="MobiDB-lite"/>
    </source>
</evidence>
<evidence type="ECO:0000313" key="2">
    <source>
        <dbReference type="EMBL" id="GBP23192.1"/>
    </source>
</evidence>
<organism evidence="2 3">
    <name type="scientific">Eumeta variegata</name>
    <name type="common">Bagworm moth</name>
    <name type="synonym">Eumeta japonica</name>
    <dbReference type="NCBI Taxonomy" id="151549"/>
    <lineage>
        <taxon>Eukaryota</taxon>
        <taxon>Metazoa</taxon>
        <taxon>Ecdysozoa</taxon>
        <taxon>Arthropoda</taxon>
        <taxon>Hexapoda</taxon>
        <taxon>Insecta</taxon>
        <taxon>Pterygota</taxon>
        <taxon>Neoptera</taxon>
        <taxon>Endopterygota</taxon>
        <taxon>Lepidoptera</taxon>
        <taxon>Glossata</taxon>
        <taxon>Ditrysia</taxon>
        <taxon>Tineoidea</taxon>
        <taxon>Psychidae</taxon>
        <taxon>Oiketicinae</taxon>
        <taxon>Eumeta</taxon>
    </lineage>
</organism>
<gene>
    <name evidence="2" type="ORF">EVAR_82357_1</name>
</gene>
<dbReference type="AlphaFoldDB" id="A0A4C1U9Y1"/>
<protein>
    <submittedName>
        <fullName evidence="2">Uncharacterized protein</fullName>
    </submittedName>
</protein>
<proteinExistence type="predicted"/>
<keyword evidence="3" id="KW-1185">Reference proteome</keyword>
<sequence>MQRPDAEMARAGVRAAPLAPRPRPRPRRARTANSGAPAAAALPLVIPGAGVDPSPQRCLRAFLAYTVHLQQEFFAKVAGDPLPAAALSSSVFRRGC</sequence>
<name>A0A4C1U9Y1_EUMVA</name>
<dbReference type="Proteomes" id="UP000299102">
    <property type="component" value="Unassembled WGS sequence"/>
</dbReference>
<feature type="region of interest" description="Disordered" evidence="1">
    <location>
        <begin position="1"/>
        <end position="36"/>
    </location>
</feature>